<comment type="caution">
    <text evidence="4">The sequence shown here is derived from an EMBL/GenBank/DDBJ whole genome shotgun (WGS) entry which is preliminary data.</text>
</comment>
<feature type="signal peptide" evidence="1">
    <location>
        <begin position="1"/>
        <end position="26"/>
    </location>
</feature>
<dbReference type="InterPro" id="IPR056186">
    <property type="entry name" value="PDZ_CPAF-rel"/>
</dbReference>
<reference evidence="4" key="1">
    <citation type="submission" date="2023-06" db="EMBL/GenBank/DDBJ databases">
        <title>Genome-scale phylogeny and comparative genomics of the fungal order Sordariales.</title>
        <authorList>
            <consortium name="Lawrence Berkeley National Laboratory"/>
            <person name="Hensen N."/>
            <person name="Bonometti L."/>
            <person name="Westerberg I."/>
            <person name="Brannstrom I.O."/>
            <person name="Guillou S."/>
            <person name="Cros-Aarteil S."/>
            <person name="Calhoun S."/>
            <person name="Haridas S."/>
            <person name="Kuo A."/>
            <person name="Mondo S."/>
            <person name="Pangilinan J."/>
            <person name="Riley R."/>
            <person name="Labutti K."/>
            <person name="Andreopoulos B."/>
            <person name="Lipzen A."/>
            <person name="Chen C."/>
            <person name="Yanf M."/>
            <person name="Daum C."/>
            <person name="Ng V."/>
            <person name="Clum A."/>
            <person name="Steindorff A."/>
            <person name="Ohm R."/>
            <person name="Martin F."/>
            <person name="Silar P."/>
            <person name="Natvig D."/>
            <person name="Lalanne C."/>
            <person name="Gautier V."/>
            <person name="Ament-Velasquez S.L."/>
            <person name="Kruys A."/>
            <person name="Hutchinson M.I."/>
            <person name="Powell A.J."/>
            <person name="Barry K."/>
            <person name="Miller A.N."/>
            <person name="Grigoriev I.V."/>
            <person name="Debuchy R."/>
            <person name="Gladieux P."/>
            <person name="Thoren M.H."/>
            <person name="Johannesson H."/>
        </authorList>
    </citation>
    <scope>NUCLEOTIDE SEQUENCE</scope>
    <source>
        <strain evidence="4">CBS 307.81</strain>
    </source>
</reference>
<name>A0AA39YZ18_9PEZI</name>
<gene>
    <name evidence="4" type="ORF">QBC41DRAFT_285913</name>
</gene>
<proteinExistence type="predicted"/>
<feature type="chain" id="PRO_5041392646" description="Tail specific protease domain-containing protein" evidence="1">
    <location>
        <begin position="27"/>
        <end position="896"/>
    </location>
</feature>
<dbReference type="PANTHER" id="PTHR37049:SF5">
    <property type="entry name" value="TAIL SPECIFIC PROTEASE DOMAIN-CONTAINING PROTEIN"/>
    <property type="match status" value="1"/>
</dbReference>
<dbReference type="EMBL" id="JAULSY010000155">
    <property type="protein sequence ID" value="KAK0661199.1"/>
    <property type="molecule type" value="Genomic_DNA"/>
</dbReference>
<dbReference type="Gene3D" id="3.90.226.10">
    <property type="entry name" value="2-enoyl-CoA Hydratase, Chain A, domain 1"/>
    <property type="match status" value="1"/>
</dbReference>
<keyword evidence="1" id="KW-0732">Signal</keyword>
<evidence type="ECO:0000259" key="3">
    <source>
        <dbReference type="Pfam" id="PF23658"/>
    </source>
</evidence>
<evidence type="ECO:0000313" key="5">
    <source>
        <dbReference type="Proteomes" id="UP001174997"/>
    </source>
</evidence>
<sequence>MAASVPRLLFWSSFVLSGIFQHPVDARPGPRPTLLNRRATNDTGRPCGALFEIIEEDLRQQLFPVFNAGDVYSCLTAVPFLKDVGLRFIEYYNTTLQFQSTLAYLESPPAEYQQPGVDVVTELGRVKQKVLDDQYTRQLDFEYDIHSIVHAVHDDHVNLFIGITAAFSFASPLDFVSASLDGKSLPKPYLKDDIVKARKAGWVEEPSPVATINNIDANEFLTQFSSRNAFGYLESHADWNDMFEHPTNDIQGFYGTLGGRLLFYPGNGLDDTFNITLEDGTEYTEHWLAFLNQLHSPGPLETAGDFYNYFVLGLAPPVEVNDGDDSGLVFDFEGENGLRLIAIKVDTDWIEESDGAFPEPEVAQPFLTLSGGGVVTGYFQDDIGILSIPTFEQFPDEAKNFSNTVQEFISKAEARKVNKIIIDLQQNRGGSVNLAFDTFRRFFPEEPDSLPWTWAGSRRRSHPLGDLVGDAVTQWWKGLDPEDDEQLFDKWDEAANEFVIAAKINPLTNTTFENWVEYSPGSANYREDRFSKVERLNLSDDQVLYSAFSIETVEDDPYGYGGNPVTTQQVWKPEDIVILTDGLCSSTCSLFVGFMQQAGVRTIVAGGLPETGPMQAVSGSRGTRAYANYLLDWMLKFTGQLLADNSSLPNIPIDYETRDTGLWVHHAGFNLRDEILKSDWEKDPNAEHIPRQFQYEAAHCRIFYTVRNIYNMTQLWSDVAQAAWKDPSLCVEDSTGYANLPDQPAPVPAPTRPPAQDARVVINTGATRGGPGQDPDGVPIFNEGDVVAGMAVKRAGLEPCGAGDKCPGNSICQSVPVNCANGERPKATEAKYCLPLCKPAVNTCAQFASDVKVNGALRCDLRYEAVTKSRKHDFVGLCAPREGIKPQNLCPGRPAA</sequence>
<dbReference type="InterPro" id="IPR005151">
    <property type="entry name" value="Tail-specific_protease"/>
</dbReference>
<feature type="domain" description="Tail specific protease" evidence="2">
    <location>
        <begin position="382"/>
        <end position="604"/>
    </location>
</feature>
<feature type="domain" description="CPAF-like PDZ" evidence="3">
    <location>
        <begin position="168"/>
        <end position="293"/>
    </location>
</feature>
<keyword evidence="5" id="KW-1185">Reference proteome</keyword>
<evidence type="ECO:0000256" key="1">
    <source>
        <dbReference type="SAM" id="SignalP"/>
    </source>
</evidence>
<evidence type="ECO:0008006" key="6">
    <source>
        <dbReference type="Google" id="ProtNLM"/>
    </source>
</evidence>
<dbReference type="GO" id="GO:0006508">
    <property type="term" value="P:proteolysis"/>
    <property type="evidence" value="ECO:0007669"/>
    <property type="project" value="InterPro"/>
</dbReference>
<dbReference type="Pfam" id="PF23658">
    <property type="entry name" value="PDZ_CPAF_rel"/>
    <property type="match status" value="1"/>
</dbReference>
<dbReference type="AlphaFoldDB" id="A0AA39YZ18"/>
<accession>A0AA39YZ18</accession>
<evidence type="ECO:0000259" key="2">
    <source>
        <dbReference type="Pfam" id="PF03572"/>
    </source>
</evidence>
<evidence type="ECO:0000313" key="4">
    <source>
        <dbReference type="EMBL" id="KAK0661199.1"/>
    </source>
</evidence>
<protein>
    <recommendedName>
        <fullName evidence="6">Tail specific protease domain-containing protein</fullName>
    </recommendedName>
</protein>
<dbReference type="InterPro" id="IPR052766">
    <property type="entry name" value="S41A_metabolite_peptidase"/>
</dbReference>
<dbReference type="InterPro" id="IPR029045">
    <property type="entry name" value="ClpP/crotonase-like_dom_sf"/>
</dbReference>
<dbReference type="Proteomes" id="UP001174997">
    <property type="component" value="Unassembled WGS sequence"/>
</dbReference>
<organism evidence="4 5">
    <name type="scientific">Cercophora samala</name>
    <dbReference type="NCBI Taxonomy" id="330535"/>
    <lineage>
        <taxon>Eukaryota</taxon>
        <taxon>Fungi</taxon>
        <taxon>Dikarya</taxon>
        <taxon>Ascomycota</taxon>
        <taxon>Pezizomycotina</taxon>
        <taxon>Sordariomycetes</taxon>
        <taxon>Sordariomycetidae</taxon>
        <taxon>Sordariales</taxon>
        <taxon>Lasiosphaeriaceae</taxon>
        <taxon>Cercophora</taxon>
    </lineage>
</organism>
<dbReference type="SUPFAM" id="SSF52096">
    <property type="entry name" value="ClpP/crotonase"/>
    <property type="match status" value="1"/>
</dbReference>
<dbReference type="PANTHER" id="PTHR37049">
    <property type="entry name" value="PEPTIDASE S41 FAMILY PROTEIN"/>
    <property type="match status" value="1"/>
</dbReference>
<dbReference type="Pfam" id="PF03572">
    <property type="entry name" value="Peptidase_S41"/>
    <property type="match status" value="1"/>
</dbReference>
<dbReference type="GO" id="GO:0008236">
    <property type="term" value="F:serine-type peptidase activity"/>
    <property type="evidence" value="ECO:0007669"/>
    <property type="project" value="InterPro"/>
</dbReference>